<evidence type="ECO:0000256" key="1">
    <source>
        <dbReference type="SAM" id="MobiDB-lite"/>
    </source>
</evidence>
<sequence>PPCVKNLTASQTIPKTTELKTATSTSVIKQAHEEVHNYNCNENKFGDSIIQTPNFSQLIMSDIEMHNEESIFFNYGENDQGSNITTFAKNHDDSPNIYFHPDRKESESNNSTLESDCILPYENSGLVVTSPQKRHRLDHNKPLSCTHLKQQLYEDHHLQQQHLLEVHSLMLKQLQLQQLQELESPLTTTMKNDLNSTFDSRNDQPWQHKMHDQFDKNSRSDEEQEKQDTYIDYSSPGDQTQNRSQMHDGSEYETFHLLNQPQQPFQHYQDLQNQLCSQLETQPSSSPFLKSNASPCLMCHTPPPGFPEEQTEKENPEVFEEDNRQNMWSEMFDTSLNQEPSPTSHFVGKLGHVTKVDTKQYMTMS</sequence>
<gene>
    <name evidence="2" type="primary">ORF46548</name>
</gene>
<name>A0A0B6Z3M1_9EUPU</name>
<organism evidence="2">
    <name type="scientific">Arion vulgaris</name>
    <dbReference type="NCBI Taxonomy" id="1028688"/>
    <lineage>
        <taxon>Eukaryota</taxon>
        <taxon>Metazoa</taxon>
        <taxon>Spiralia</taxon>
        <taxon>Lophotrochozoa</taxon>
        <taxon>Mollusca</taxon>
        <taxon>Gastropoda</taxon>
        <taxon>Heterobranchia</taxon>
        <taxon>Euthyneura</taxon>
        <taxon>Panpulmonata</taxon>
        <taxon>Eupulmonata</taxon>
        <taxon>Stylommatophora</taxon>
        <taxon>Helicina</taxon>
        <taxon>Arionoidea</taxon>
        <taxon>Arionidae</taxon>
        <taxon>Arion</taxon>
    </lineage>
</organism>
<feature type="non-terminal residue" evidence="2">
    <location>
        <position position="1"/>
    </location>
</feature>
<feature type="compositionally biased region" description="Polar residues" evidence="1">
    <location>
        <begin position="190"/>
        <end position="205"/>
    </location>
</feature>
<proteinExistence type="predicted"/>
<reference evidence="2" key="1">
    <citation type="submission" date="2014-12" db="EMBL/GenBank/DDBJ databases">
        <title>Insight into the proteome of Arion vulgaris.</title>
        <authorList>
            <person name="Aradska J."/>
            <person name="Bulat T."/>
            <person name="Smidak R."/>
            <person name="Sarate P."/>
            <person name="Gangsoo J."/>
            <person name="Sialana F."/>
            <person name="Bilban M."/>
            <person name="Lubec G."/>
        </authorList>
    </citation>
    <scope>NUCLEOTIDE SEQUENCE</scope>
    <source>
        <tissue evidence="2">Skin</tissue>
    </source>
</reference>
<accession>A0A0B6Z3M1</accession>
<dbReference type="EMBL" id="HACG01016067">
    <property type="protein sequence ID" value="CEK62932.1"/>
    <property type="molecule type" value="Transcribed_RNA"/>
</dbReference>
<dbReference type="AlphaFoldDB" id="A0A0B6Z3M1"/>
<evidence type="ECO:0000313" key="2">
    <source>
        <dbReference type="EMBL" id="CEK62932.1"/>
    </source>
</evidence>
<protein>
    <submittedName>
        <fullName evidence="2">Uncharacterized protein</fullName>
    </submittedName>
</protein>
<feature type="non-terminal residue" evidence="2">
    <location>
        <position position="365"/>
    </location>
</feature>
<feature type="compositionally biased region" description="Basic and acidic residues" evidence="1">
    <location>
        <begin position="209"/>
        <end position="229"/>
    </location>
</feature>
<feature type="region of interest" description="Disordered" evidence="1">
    <location>
        <begin position="190"/>
        <end position="248"/>
    </location>
</feature>